<feature type="compositionally biased region" description="Basic and acidic residues" evidence="1">
    <location>
        <begin position="318"/>
        <end position="332"/>
    </location>
</feature>
<feature type="compositionally biased region" description="Basic and acidic residues" evidence="1">
    <location>
        <begin position="61"/>
        <end position="71"/>
    </location>
</feature>
<organism evidence="4 6">
    <name type="scientific">Peronospora farinosa</name>
    <dbReference type="NCBI Taxonomy" id="134698"/>
    <lineage>
        <taxon>Eukaryota</taxon>
        <taxon>Sar</taxon>
        <taxon>Stramenopiles</taxon>
        <taxon>Oomycota</taxon>
        <taxon>Peronosporomycetes</taxon>
        <taxon>Peronosporales</taxon>
        <taxon>Peronosporaceae</taxon>
        <taxon>Peronospora</taxon>
    </lineage>
</organism>
<evidence type="ECO:0000313" key="4">
    <source>
        <dbReference type="EMBL" id="CAI5722889.1"/>
    </source>
</evidence>
<evidence type="ECO:0000313" key="6">
    <source>
        <dbReference type="Proteomes" id="UP001159659"/>
    </source>
</evidence>
<evidence type="ECO:0000313" key="3">
    <source>
        <dbReference type="EMBL" id="CAH0484909.1"/>
    </source>
</evidence>
<keyword evidence="5" id="KW-1185">Reference proteome</keyword>
<dbReference type="InterPro" id="IPR051044">
    <property type="entry name" value="MAG_DAG_Lipase"/>
</dbReference>
<feature type="compositionally biased region" description="Polar residues" evidence="1">
    <location>
        <begin position="192"/>
        <end position="217"/>
    </location>
</feature>
<reference evidence="3 5" key="1">
    <citation type="submission" date="2021-11" db="EMBL/GenBank/DDBJ databases">
        <authorList>
            <person name="Islam A."/>
            <person name="Islam S."/>
            <person name="Flora M.S."/>
            <person name="Rahman M."/>
            <person name="Ziaur R.M."/>
            <person name="Epstein J.H."/>
            <person name="Hassan M."/>
            <person name="Klassen M."/>
            <person name="Woodard K."/>
            <person name="Webb A."/>
            <person name="Webby R.J."/>
            <person name="El Zowalaty M.E."/>
        </authorList>
    </citation>
    <scope>NUCLEOTIDE SEQUENCE [LARGE SCALE GENOMIC DNA]</scope>
    <source>
        <strain evidence="3">Pf1</strain>
    </source>
</reference>
<evidence type="ECO:0000256" key="1">
    <source>
        <dbReference type="SAM" id="MobiDB-lite"/>
    </source>
</evidence>
<feature type="region of interest" description="Disordered" evidence="1">
    <location>
        <begin position="410"/>
        <end position="455"/>
    </location>
</feature>
<comment type="caution">
    <text evidence="4">The sequence shown here is derived from an EMBL/GenBank/DDBJ whole genome shotgun (WGS) entry which is preliminary data.</text>
</comment>
<dbReference type="PANTHER" id="PTHR11614">
    <property type="entry name" value="PHOSPHOLIPASE-RELATED"/>
    <property type="match status" value="1"/>
</dbReference>
<feature type="compositionally biased region" description="Basic and acidic residues" evidence="1">
    <location>
        <begin position="35"/>
        <end position="51"/>
    </location>
</feature>
<evidence type="ECO:0000259" key="2">
    <source>
        <dbReference type="Pfam" id="PF12146"/>
    </source>
</evidence>
<feature type="compositionally biased region" description="Polar residues" evidence="1">
    <location>
        <begin position="337"/>
        <end position="354"/>
    </location>
</feature>
<accession>A0AAV0TK22</accession>
<proteinExistence type="predicted"/>
<dbReference type="EMBL" id="CANTFK010000673">
    <property type="protein sequence ID" value="CAI5722889.1"/>
    <property type="molecule type" value="Genomic_DNA"/>
</dbReference>
<feature type="region of interest" description="Disordered" evidence="1">
    <location>
        <begin position="1"/>
        <end position="146"/>
    </location>
</feature>
<feature type="region of interest" description="Disordered" evidence="1">
    <location>
        <begin position="295"/>
        <end position="357"/>
    </location>
</feature>
<protein>
    <recommendedName>
        <fullName evidence="2">Serine aminopeptidase S33 domain-containing protein</fullName>
    </recommendedName>
</protein>
<feature type="domain" description="Serine aminopeptidase S33" evidence="2">
    <location>
        <begin position="614"/>
        <end position="786"/>
    </location>
</feature>
<dbReference type="Pfam" id="PF12146">
    <property type="entry name" value="Hydrolase_4"/>
    <property type="match status" value="2"/>
</dbReference>
<dbReference type="Proteomes" id="UP001159659">
    <property type="component" value="Unassembled WGS sequence"/>
</dbReference>
<dbReference type="FunFam" id="3.40.50.1820:FF:000338">
    <property type="entry name" value="Uncharacterized protein"/>
    <property type="match status" value="1"/>
</dbReference>
<feature type="domain" description="Serine aminopeptidase S33" evidence="2">
    <location>
        <begin position="510"/>
        <end position="582"/>
    </location>
</feature>
<dbReference type="Proteomes" id="UP001157938">
    <property type="component" value="Unassembled WGS sequence"/>
</dbReference>
<dbReference type="InterPro" id="IPR029058">
    <property type="entry name" value="AB_hydrolase_fold"/>
</dbReference>
<feature type="compositionally biased region" description="Low complexity" evidence="1">
    <location>
        <begin position="417"/>
        <end position="427"/>
    </location>
</feature>
<evidence type="ECO:0000313" key="5">
    <source>
        <dbReference type="Proteomes" id="UP001157938"/>
    </source>
</evidence>
<feature type="compositionally biased region" description="Low complexity" evidence="1">
    <location>
        <begin position="87"/>
        <end position="102"/>
    </location>
</feature>
<feature type="region of interest" description="Disordered" evidence="1">
    <location>
        <begin position="170"/>
        <end position="240"/>
    </location>
</feature>
<reference evidence="4" key="2">
    <citation type="submission" date="2022-12" db="EMBL/GenBank/DDBJ databases">
        <authorList>
            <person name="Webb A."/>
        </authorList>
    </citation>
    <scope>NUCLEOTIDE SEQUENCE</scope>
    <source>
        <strain evidence="4">Pf2</strain>
    </source>
</reference>
<gene>
    <name evidence="3" type="ORF">PFR001_LOCUS643</name>
    <name evidence="4" type="ORF">PFR002_LOCUS4540</name>
</gene>
<dbReference type="Gene3D" id="3.40.50.1820">
    <property type="entry name" value="alpha/beta hydrolase"/>
    <property type="match status" value="1"/>
</dbReference>
<dbReference type="SUPFAM" id="SSF53474">
    <property type="entry name" value="alpha/beta-Hydrolases"/>
    <property type="match status" value="1"/>
</dbReference>
<name>A0AAV0TK22_9STRA</name>
<dbReference type="AlphaFoldDB" id="A0AAV0TK22"/>
<sequence length="805" mass="90933">MTLCRKGPAKNSRTQRLHAAGRKTLAMSVIVEEPANMRESRLSEWEKHPDDIQPNNDSFIEEMKERPRRSTQDCNALVPSDQESKSKSGSVSSSTSTTSSSSDEYHNSKTLQNQLQSPCAGPPSNQSSNSRAGSPLNQSSDSRTRYRETLDKYARTRRSIPSRSELRFNSSNFSSLEEEQERYDYYGRPSRRNTTLQSSDTDLNTLSICQSKASATSKGERYQSPLYNSPDERPRSKSSARLNFILSSSSNDKYECRWRKEFCHASQSRSRSQERCRSVSSSSFEVHGKCQMPPFRRPSCPVGDDIPSSYSSSEQTSAEERVHHGMPSHDFEATSPGRANSFSPPNSLASFSENESVEDRRLRAFKDASPLPLQRSASSSYPDGQCQLASCSESNLPATLNSKVLSFVKPSSRDKLQPSSRLLSSPRDSPRMRSTVLLTKKSPTAASSGDPIPSRSPTASIFPAIASEYQLRISAPEAPLRLRHYEGRFLNRRNQTLFYFSLFPPEKMPLRGVVLYLHGLGDHCRRNVNMYERLCREGFGVITYDLLNHGVSDLDQQRTRAHISDFTHLVEDTNDFITFVKRSLYTDALRYWRKHHQRYHFHGQESDPDMALLPELPLIVAGTSFGSLIGIHTILSGEHHFHAAVWGSPTIGVTWNPLLWAESKLAKPLAAVMPTAKLVPAIHYDLLCRDPKFLRRFKADPLTSMDMMTTRTGHESLQAMIKLQEDERITDPSSAFCAVPMLFLAGSADGISDQQAAVKFFTTMGNFDKEFKLFDGLFHLVYEEPEKESVFRHLIQWLHRRFPDD</sequence>
<dbReference type="EMBL" id="CAKLBC010000133">
    <property type="protein sequence ID" value="CAH0484909.1"/>
    <property type="molecule type" value="Genomic_DNA"/>
</dbReference>
<dbReference type="InterPro" id="IPR022742">
    <property type="entry name" value="Hydrolase_4"/>
</dbReference>
<feature type="compositionally biased region" description="Polar residues" evidence="1">
    <location>
        <begin position="108"/>
        <end position="141"/>
    </location>
</feature>